<dbReference type="EMBL" id="AP023321">
    <property type="protein sequence ID" value="BCI59411.1"/>
    <property type="molecule type" value="Genomic_DNA"/>
</dbReference>
<keyword evidence="2" id="KW-1185">Reference proteome</keyword>
<name>A0A7I8CY69_9FIRM</name>
<dbReference type="KEGG" id="sman:C12CBH8_00500"/>
<dbReference type="Proteomes" id="UP000593890">
    <property type="component" value="Chromosome"/>
</dbReference>
<evidence type="ECO:0000313" key="2">
    <source>
        <dbReference type="Proteomes" id="UP000593890"/>
    </source>
</evidence>
<gene>
    <name evidence="1" type="ORF">C12CBH8_00500</name>
</gene>
<sequence length="71" mass="7764">MGRGCAEMSRTKRDFLGIVFRRILFWAAFESDLGPYPIQNNAGSVAVLPAFSFLALAPSGNSRAWEALRSA</sequence>
<accession>A0A7I8CY69</accession>
<protein>
    <submittedName>
        <fullName evidence="1">Uncharacterized protein</fullName>
    </submittedName>
</protein>
<reference evidence="2" key="1">
    <citation type="submission" date="2020-07" db="EMBL/GenBank/DDBJ databases">
        <title>Complete genome sequencing of Clostridia bacterium strain 12CBH8.</title>
        <authorList>
            <person name="Sakamoto M."/>
            <person name="Murakami T."/>
            <person name="Mori H."/>
        </authorList>
    </citation>
    <scope>NUCLEOTIDE SEQUENCE [LARGE SCALE GENOMIC DNA]</scope>
    <source>
        <strain evidence="2">12CBH8</strain>
    </source>
</reference>
<organism evidence="1 2">
    <name type="scientific">Solibaculum mannosilyticum</name>
    <dbReference type="NCBI Taxonomy" id="2780922"/>
    <lineage>
        <taxon>Bacteria</taxon>
        <taxon>Bacillati</taxon>
        <taxon>Bacillota</taxon>
        <taxon>Clostridia</taxon>
        <taxon>Eubacteriales</taxon>
        <taxon>Oscillospiraceae</taxon>
        <taxon>Solibaculum</taxon>
    </lineage>
</organism>
<evidence type="ECO:0000313" key="1">
    <source>
        <dbReference type="EMBL" id="BCI59411.1"/>
    </source>
</evidence>
<dbReference type="AlphaFoldDB" id="A0A7I8CY69"/>
<proteinExistence type="predicted"/>